<dbReference type="Pfam" id="PF08625">
    <property type="entry name" value="Utp13"/>
    <property type="match status" value="1"/>
</dbReference>
<dbReference type="Gene3D" id="2.130.10.10">
    <property type="entry name" value="YVTN repeat-like/Quinoprotein amine dehydrogenase"/>
    <property type="match status" value="4"/>
</dbReference>
<feature type="repeat" description="WD" evidence="5">
    <location>
        <begin position="138"/>
        <end position="179"/>
    </location>
</feature>
<organism evidence="7">
    <name type="scientific">Auxenochlorella protothecoides</name>
    <name type="common">Green microalga</name>
    <name type="synonym">Chlorella protothecoides</name>
    <dbReference type="NCBI Taxonomy" id="3075"/>
    <lineage>
        <taxon>Eukaryota</taxon>
        <taxon>Viridiplantae</taxon>
        <taxon>Chlorophyta</taxon>
        <taxon>core chlorophytes</taxon>
        <taxon>Trebouxiophyceae</taxon>
        <taxon>Chlorellales</taxon>
        <taxon>Chlorellaceae</taxon>
        <taxon>Auxenochlorella</taxon>
    </lineage>
</organism>
<dbReference type="PROSITE" id="PS50082">
    <property type="entry name" value="WD_REPEATS_2"/>
    <property type="match status" value="10"/>
</dbReference>
<reference evidence="7" key="1">
    <citation type="submission" date="2015-08" db="EMBL/GenBank/DDBJ databases">
        <authorList>
            <person name="Babu N.S."/>
            <person name="Beckwith C.J."/>
            <person name="Beseler K.G."/>
            <person name="Brison A."/>
            <person name="Carone J.V."/>
            <person name="Caskin T.P."/>
            <person name="Diamond M."/>
            <person name="Durham M.E."/>
            <person name="Foxe J.M."/>
            <person name="Go M."/>
            <person name="Henderson B.A."/>
            <person name="Jones I.B."/>
            <person name="McGettigan J.A."/>
            <person name="Micheletti S.J."/>
            <person name="Nasrallah M.E."/>
            <person name="Ortiz D."/>
            <person name="Piller C.R."/>
            <person name="Privatt S.R."/>
            <person name="Schneider S.L."/>
            <person name="Sharp S."/>
            <person name="Smith T.C."/>
            <person name="Stanton J.D."/>
            <person name="Ullery H.E."/>
            <person name="Wilson R.J."/>
            <person name="Serrano M.G."/>
            <person name="Buck G."/>
            <person name="Lee V."/>
            <person name="Wang Y."/>
            <person name="Carvalho R."/>
            <person name="Voegtly L."/>
            <person name="Shi R."/>
            <person name="Duckworth R."/>
            <person name="Johnson A."/>
            <person name="Loviza R."/>
            <person name="Walstead R."/>
            <person name="Shah Z."/>
            <person name="Kiflezghi M."/>
            <person name="Wade K."/>
            <person name="Ball S.L."/>
            <person name="Bradley K.W."/>
            <person name="Asai D.J."/>
            <person name="Bowman C.A."/>
            <person name="Russell D.A."/>
            <person name="Pope W.H."/>
            <person name="Jacobs-Sera D."/>
            <person name="Hendrix R.W."/>
            <person name="Hatfull G.F."/>
        </authorList>
    </citation>
    <scope>NUCLEOTIDE SEQUENCE</scope>
</reference>
<dbReference type="InterPro" id="IPR020472">
    <property type="entry name" value="WD40_PAC1"/>
</dbReference>
<dbReference type="GO" id="GO:0032040">
    <property type="term" value="C:small-subunit processome"/>
    <property type="evidence" value="ECO:0007669"/>
    <property type="project" value="InterPro"/>
</dbReference>
<dbReference type="GO" id="GO:0034511">
    <property type="term" value="F:U3 snoRNA binding"/>
    <property type="evidence" value="ECO:0007669"/>
    <property type="project" value="TreeGrafter"/>
</dbReference>
<protein>
    <recommendedName>
        <fullName evidence="6">U3 small nucleolar RNA-associated protein 13 C-terminal domain-containing protein</fullName>
    </recommendedName>
</protein>
<dbReference type="CDD" id="cd00200">
    <property type="entry name" value="WD40"/>
    <property type="match status" value="2"/>
</dbReference>
<dbReference type="PANTHER" id="PTHR19854:SF15">
    <property type="entry name" value="TRANSDUCIN BETA-LIKE PROTEIN 3"/>
    <property type="match status" value="1"/>
</dbReference>
<feature type="repeat" description="WD" evidence="5">
    <location>
        <begin position="596"/>
        <end position="637"/>
    </location>
</feature>
<keyword evidence="4" id="KW-0539">Nucleus</keyword>
<dbReference type="InterPro" id="IPR036322">
    <property type="entry name" value="WD40_repeat_dom_sf"/>
</dbReference>
<gene>
    <name evidence="7" type="ORF">g.47405</name>
</gene>
<accession>A0A1D2ABU8</accession>
<evidence type="ECO:0000259" key="6">
    <source>
        <dbReference type="Pfam" id="PF08625"/>
    </source>
</evidence>
<feature type="repeat" description="WD" evidence="5">
    <location>
        <begin position="638"/>
        <end position="669"/>
    </location>
</feature>
<dbReference type="SMART" id="SM00320">
    <property type="entry name" value="WD40"/>
    <property type="match status" value="12"/>
</dbReference>
<evidence type="ECO:0000256" key="5">
    <source>
        <dbReference type="PROSITE-ProRule" id="PRU00221"/>
    </source>
</evidence>
<comment type="subcellular location">
    <subcellularLocation>
        <location evidence="1">Nucleus</location>
        <location evidence="1">Nucleolus</location>
    </subcellularLocation>
</comment>
<dbReference type="EMBL" id="GDKF01001945">
    <property type="protein sequence ID" value="JAT76677.1"/>
    <property type="molecule type" value="Transcribed_RNA"/>
</dbReference>
<evidence type="ECO:0000256" key="1">
    <source>
        <dbReference type="ARBA" id="ARBA00004604"/>
    </source>
</evidence>
<dbReference type="GO" id="GO:0030686">
    <property type="term" value="C:90S preribosome"/>
    <property type="evidence" value="ECO:0007669"/>
    <property type="project" value="TreeGrafter"/>
</dbReference>
<dbReference type="SUPFAM" id="SSF50978">
    <property type="entry name" value="WD40 repeat-like"/>
    <property type="match status" value="1"/>
</dbReference>
<dbReference type="PRINTS" id="PR00320">
    <property type="entry name" value="GPROTEINBRPT"/>
</dbReference>
<dbReference type="Pfam" id="PF00400">
    <property type="entry name" value="WD40"/>
    <property type="match status" value="10"/>
</dbReference>
<dbReference type="AlphaFoldDB" id="A0A1D2ABU8"/>
<dbReference type="InterPro" id="IPR001680">
    <property type="entry name" value="WD40_rpt"/>
</dbReference>
<dbReference type="GO" id="GO:0000480">
    <property type="term" value="P:endonucleolytic cleavage in 5'-ETS of tricistronic rRNA transcript (SSU-rRNA, 5.8S rRNA, LSU-rRNA)"/>
    <property type="evidence" value="ECO:0007669"/>
    <property type="project" value="TreeGrafter"/>
</dbReference>
<keyword evidence="3" id="KW-0677">Repeat</keyword>
<feature type="repeat" description="WD" evidence="5">
    <location>
        <begin position="445"/>
        <end position="479"/>
    </location>
</feature>
<dbReference type="SUPFAM" id="SSF50998">
    <property type="entry name" value="Quinoprotein alcohol dehydrogenase-like"/>
    <property type="match status" value="1"/>
</dbReference>
<evidence type="ECO:0000256" key="4">
    <source>
        <dbReference type="ARBA" id="ARBA00023242"/>
    </source>
</evidence>
<feature type="repeat" description="WD" evidence="5">
    <location>
        <begin position="512"/>
        <end position="543"/>
    </location>
</feature>
<evidence type="ECO:0000313" key="7">
    <source>
        <dbReference type="EMBL" id="JAT76677.1"/>
    </source>
</evidence>
<dbReference type="InterPro" id="IPR015943">
    <property type="entry name" value="WD40/YVTN_repeat-like_dom_sf"/>
</dbReference>
<dbReference type="GO" id="GO:0000472">
    <property type="term" value="P:endonucleolytic cleavage to generate mature 5'-end of SSU-rRNA from (SSU-rRNA, 5.8S rRNA, LSU-rRNA)"/>
    <property type="evidence" value="ECO:0007669"/>
    <property type="project" value="TreeGrafter"/>
</dbReference>
<feature type="domain" description="U3 small nucleolar RNA-associated protein 13 C-terminal" evidence="6">
    <location>
        <begin position="692"/>
        <end position="829"/>
    </location>
</feature>
<dbReference type="PROSITE" id="PS00678">
    <property type="entry name" value="WD_REPEATS_1"/>
    <property type="match status" value="3"/>
</dbReference>
<feature type="repeat" description="WD" evidence="5">
    <location>
        <begin position="420"/>
        <end position="444"/>
    </location>
</feature>
<feature type="repeat" description="WD" evidence="5">
    <location>
        <begin position="554"/>
        <end position="595"/>
    </location>
</feature>
<evidence type="ECO:0000256" key="2">
    <source>
        <dbReference type="ARBA" id="ARBA00022574"/>
    </source>
</evidence>
<dbReference type="InterPro" id="IPR013934">
    <property type="entry name" value="Utp13_C"/>
</dbReference>
<feature type="repeat" description="WD" evidence="5">
    <location>
        <begin position="96"/>
        <end position="137"/>
    </location>
</feature>
<dbReference type="InterPro" id="IPR019775">
    <property type="entry name" value="WD40_repeat_CS"/>
</dbReference>
<feature type="repeat" description="WD" evidence="5">
    <location>
        <begin position="180"/>
        <end position="221"/>
    </location>
</feature>
<feature type="repeat" description="WD" evidence="5">
    <location>
        <begin position="54"/>
        <end position="95"/>
    </location>
</feature>
<dbReference type="InterPro" id="IPR011047">
    <property type="entry name" value="Quinoprotein_ADH-like_sf"/>
</dbReference>
<evidence type="ECO:0000256" key="3">
    <source>
        <dbReference type="ARBA" id="ARBA00022737"/>
    </source>
</evidence>
<dbReference type="PROSITE" id="PS50294">
    <property type="entry name" value="WD_REPEATS_REGION"/>
    <property type="match status" value="7"/>
</dbReference>
<name>A0A1D2ABU8_AUXPR</name>
<sequence length="852" mass="86847">MVVAKTNYRIESSLEVFYTGGPAALFPDGDRLACACGDETKIIDLETGAVLRSLPGDSEPVTALAISPDGRTVFSASRALLLRAWSAETGKVVQTYVGHKAPVAGIAVDPTGSLLATVSADHSTRVWDVAGGFCTHSFGGHRGIVLAACFHPHEMLLVTASDDTEIRVWDLVAKSCRRVLKGHFSAVTCLGLSADGWTLVSGSRDGVCIAWNLRSGAKLSTTPVLEAVEALAVLDPGSALAAGAAPAAPAAVFATGGERGRVRVWRSDTGACVATGAGEGPADAPAAEGTGVVELLGGGRGLHAAGQPVPLVAATQDGRLLVHAPGSGVAAPPRQLVGNNDEVTDVRFVERRASGAGAGPSPACVAVATNSPVIRVFSTPRFDCLASLAGHSAAVLALDAALLAAPPGVNDGESNRSALQLLASGSKDCGVRVWDVSAGTCLALGEGHVGAVAGVAFSRRRPAAFLVSGGSDRLLKVWDTSAVVGATAGGAGGDGDGTTSDRPLRLRTVAAVAAHDRDVNAVAVSPDDALVASASQDRTAKLWRAADLVLVATLRGHRRGVWSVAFSPVDRLVATASADASLRIWSAADGACLRALEGHAASALRLCWVSLGAQLVSAGADGLVKLWGARAGEAAATLDAAEDKVWALDARGDGAQLVSGGGDGRLVLWADATAEDRGEAAAAGAAAVAADQAYANALADRDWTAAAKTALERDQPRRLLAVVNNVLEGADEPADAEAILRPLVAPLRGEALRRLLETVRDWNTHARSCHAAAALLRAVLCSHAPGELCALPGVAGIVDALAPYTQRHAARLDRLARSAFLLDHVLDSMSMLEPVDEAAQNGHAKPDGVLAG</sequence>
<dbReference type="PANTHER" id="PTHR19854">
    <property type="entry name" value="TRANSDUCIN BETA-LIKE 3"/>
    <property type="match status" value="1"/>
</dbReference>
<keyword evidence="2 5" id="KW-0853">WD repeat</keyword>
<proteinExistence type="predicted"/>